<evidence type="ECO:0000256" key="2">
    <source>
        <dbReference type="ARBA" id="ARBA00022730"/>
    </source>
</evidence>
<evidence type="ECO:0000256" key="7">
    <source>
        <dbReference type="HAMAP-Rule" id="MF_01337"/>
    </source>
</evidence>
<dbReference type="NCBIfam" id="TIGR00060">
    <property type="entry name" value="L18_bact"/>
    <property type="match status" value="1"/>
</dbReference>
<dbReference type="FunFam" id="3.30.420.100:FF:000001">
    <property type="entry name" value="50S ribosomal protein L18"/>
    <property type="match status" value="1"/>
</dbReference>
<keyword evidence="5 7" id="KW-0687">Ribonucleoprotein</keyword>
<evidence type="ECO:0000256" key="3">
    <source>
        <dbReference type="ARBA" id="ARBA00022884"/>
    </source>
</evidence>
<evidence type="ECO:0000313" key="9">
    <source>
        <dbReference type="Proteomes" id="UP000179219"/>
    </source>
</evidence>
<evidence type="ECO:0000256" key="6">
    <source>
        <dbReference type="ARBA" id="ARBA00035197"/>
    </source>
</evidence>
<proteinExistence type="inferred from homology"/>
<dbReference type="HAMAP" id="MF_01337_B">
    <property type="entry name" value="Ribosomal_uL18_B"/>
    <property type="match status" value="1"/>
</dbReference>
<dbReference type="CDD" id="cd00432">
    <property type="entry name" value="Ribosomal_L18_L5e"/>
    <property type="match status" value="1"/>
</dbReference>
<dbReference type="PANTHER" id="PTHR12899">
    <property type="entry name" value="39S RIBOSOMAL PROTEIN L18, MITOCHONDRIAL"/>
    <property type="match status" value="1"/>
</dbReference>
<organism evidence="8 9">
    <name type="scientific">Candidatus Woesebacteria bacterium RBG_13_34_9</name>
    <dbReference type="NCBI Taxonomy" id="1802477"/>
    <lineage>
        <taxon>Bacteria</taxon>
        <taxon>Candidatus Woeseibacteriota</taxon>
    </lineage>
</organism>
<dbReference type="GO" id="GO:0006412">
    <property type="term" value="P:translation"/>
    <property type="evidence" value="ECO:0007669"/>
    <property type="project" value="UniProtKB-UniRule"/>
</dbReference>
<dbReference type="EMBL" id="MGFP01000023">
    <property type="protein sequence ID" value="OGM09446.1"/>
    <property type="molecule type" value="Genomic_DNA"/>
</dbReference>
<sequence length="124" mass="14420">MKKEKIEKRARRKRRIRSRIFGTTKRPRLSVFRSNKHIFAQLINDEKGVTLISVSDLELKKNIKKEDVNPKFSKTAVSQLVGELLAKKIVKKKIKKIVFDRSGFKYHGRIKALAESLRKGGIEF</sequence>
<comment type="function">
    <text evidence="7">This is one of the proteins that bind and probably mediate the attachment of the 5S RNA into the large ribosomal subunit, where it forms part of the central protuberance.</text>
</comment>
<evidence type="ECO:0000256" key="1">
    <source>
        <dbReference type="ARBA" id="ARBA00007116"/>
    </source>
</evidence>
<accession>A0A1F7X2Z1</accession>
<dbReference type="Pfam" id="PF00861">
    <property type="entry name" value="Ribosomal_L18p"/>
    <property type="match status" value="1"/>
</dbReference>
<keyword evidence="3 7" id="KW-0694">RNA-binding</keyword>
<protein>
    <recommendedName>
        <fullName evidence="6 7">Large ribosomal subunit protein uL18</fullName>
    </recommendedName>
</protein>
<dbReference type="PANTHER" id="PTHR12899:SF3">
    <property type="entry name" value="LARGE RIBOSOMAL SUBUNIT PROTEIN UL18M"/>
    <property type="match status" value="1"/>
</dbReference>
<dbReference type="GO" id="GO:0022625">
    <property type="term" value="C:cytosolic large ribosomal subunit"/>
    <property type="evidence" value="ECO:0007669"/>
    <property type="project" value="TreeGrafter"/>
</dbReference>
<comment type="similarity">
    <text evidence="1 7">Belongs to the universal ribosomal protein uL18 family.</text>
</comment>
<gene>
    <name evidence="7" type="primary">rplR</name>
    <name evidence="8" type="ORF">A2159_00740</name>
</gene>
<evidence type="ECO:0000313" key="8">
    <source>
        <dbReference type="EMBL" id="OGM09446.1"/>
    </source>
</evidence>
<dbReference type="InterPro" id="IPR005484">
    <property type="entry name" value="Ribosomal_uL18_bac/plant/anim"/>
</dbReference>
<evidence type="ECO:0000256" key="4">
    <source>
        <dbReference type="ARBA" id="ARBA00022980"/>
    </source>
</evidence>
<dbReference type="GO" id="GO:0003735">
    <property type="term" value="F:structural constituent of ribosome"/>
    <property type="evidence" value="ECO:0007669"/>
    <property type="project" value="InterPro"/>
</dbReference>
<evidence type="ECO:0000256" key="5">
    <source>
        <dbReference type="ARBA" id="ARBA00023274"/>
    </source>
</evidence>
<comment type="caution">
    <text evidence="8">The sequence shown here is derived from an EMBL/GenBank/DDBJ whole genome shotgun (WGS) entry which is preliminary data.</text>
</comment>
<dbReference type="InterPro" id="IPR004389">
    <property type="entry name" value="Ribosomal_uL18_bac-type"/>
</dbReference>
<dbReference type="GO" id="GO:0008097">
    <property type="term" value="F:5S rRNA binding"/>
    <property type="evidence" value="ECO:0007669"/>
    <property type="project" value="TreeGrafter"/>
</dbReference>
<keyword evidence="2 7" id="KW-0699">rRNA-binding</keyword>
<reference evidence="8 9" key="1">
    <citation type="journal article" date="2016" name="Nat. Commun.">
        <title>Thousands of microbial genomes shed light on interconnected biogeochemical processes in an aquifer system.</title>
        <authorList>
            <person name="Anantharaman K."/>
            <person name="Brown C.T."/>
            <person name="Hug L.A."/>
            <person name="Sharon I."/>
            <person name="Castelle C.J."/>
            <person name="Probst A.J."/>
            <person name="Thomas B.C."/>
            <person name="Singh A."/>
            <person name="Wilkins M.J."/>
            <person name="Karaoz U."/>
            <person name="Brodie E.L."/>
            <person name="Williams K.H."/>
            <person name="Hubbard S.S."/>
            <person name="Banfield J.F."/>
        </authorList>
    </citation>
    <scope>NUCLEOTIDE SEQUENCE [LARGE SCALE GENOMIC DNA]</scope>
</reference>
<comment type="subunit">
    <text evidence="7">Part of the 50S ribosomal subunit; part of the 5S rRNA/L5/L18/L25 subcomplex. Contacts the 5S and 23S rRNAs.</text>
</comment>
<dbReference type="SUPFAM" id="SSF53137">
    <property type="entry name" value="Translational machinery components"/>
    <property type="match status" value="1"/>
</dbReference>
<name>A0A1F7X2Z1_9BACT</name>
<dbReference type="Gene3D" id="3.30.420.100">
    <property type="match status" value="1"/>
</dbReference>
<keyword evidence="4 7" id="KW-0689">Ribosomal protein</keyword>
<dbReference type="Proteomes" id="UP000179219">
    <property type="component" value="Unassembled WGS sequence"/>
</dbReference>
<dbReference type="InterPro" id="IPR057268">
    <property type="entry name" value="Ribosomal_L18"/>
</dbReference>
<dbReference type="AlphaFoldDB" id="A0A1F7X2Z1"/>